<evidence type="ECO:0008006" key="4">
    <source>
        <dbReference type="Google" id="ProtNLM"/>
    </source>
</evidence>
<reference evidence="2" key="1">
    <citation type="submission" date="2022-12" db="EMBL/GenBank/DDBJ databases">
        <authorList>
            <person name="Petersen C."/>
        </authorList>
    </citation>
    <scope>NUCLEOTIDE SEQUENCE</scope>
    <source>
        <strain evidence="2">IBT 30728</strain>
    </source>
</reference>
<evidence type="ECO:0000313" key="3">
    <source>
        <dbReference type="Proteomes" id="UP001148312"/>
    </source>
</evidence>
<keyword evidence="1" id="KW-0732">Signal</keyword>
<evidence type="ECO:0000313" key="2">
    <source>
        <dbReference type="EMBL" id="KAJ5469382.1"/>
    </source>
</evidence>
<dbReference type="RefSeq" id="XP_056785972.1">
    <property type="nucleotide sequence ID" value="XM_056938595.1"/>
</dbReference>
<dbReference type="EMBL" id="JAPWDQ010000015">
    <property type="protein sequence ID" value="KAJ5469382.1"/>
    <property type="molecule type" value="Genomic_DNA"/>
</dbReference>
<dbReference type="Proteomes" id="UP001148312">
    <property type="component" value="Unassembled WGS sequence"/>
</dbReference>
<accession>A0A9W9WLH9</accession>
<gene>
    <name evidence="2" type="ORF">N7539_009000</name>
</gene>
<evidence type="ECO:0000256" key="1">
    <source>
        <dbReference type="SAM" id="SignalP"/>
    </source>
</evidence>
<comment type="caution">
    <text evidence="2">The sequence shown here is derived from an EMBL/GenBank/DDBJ whole genome shotgun (WGS) entry which is preliminary data.</text>
</comment>
<name>A0A9W9WLH9_9EURO</name>
<dbReference type="AlphaFoldDB" id="A0A9W9WLH9"/>
<keyword evidence="3" id="KW-1185">Reference proteome</keyword>
<reference evidence="2" key="2">
    <citation type="journal article" date="2023" name="IMA Fungus">
        <title>Comparative genomic study of the Penicillium genus elucidates a diverse pangenome and 15 lateral gene transfer events.</title>
        <authorList>
            <person name="Petersen C."/>
            <person name="Sorensen T."/>
            <person name="Nielsen M.R."/>
            <person name="Sondergaard T.E."/>
            <person name="Sorensen J.L."/>
            <person name="Fitzpatrick D.A."/>
            <person name="Frisvad J.C."/>
            <person name="Nielsen K.L."/>
        </authorList>
    </citation>
    <scope>NUCLEOTIDE SEQUENCE</scope>
    <source>
        <strain evidence="2">IBT 30728</strain>
    </source>
</reference>
<sequence>MHFLTFATTIFFAGAIPLAFAQDLASVDLSSDNVQCESQEIVDTCVSMMQRYLQKCSSDNWDCKCSGYANMANCYVNCPDSAAYIAAQSSSASSCATANAYDVGNTVVPDTWKTMNFYNNHVHAAATKTAEKLVTTPTSSFGLNGQKGSTQPSNGAARMTSVSGRGSWLALVGLGVGALF</sequence>
<dbReference type="GeneID" id="81628845"/>
<organism evidence="2 3">
    <name type="scientific">Penicillium diatomitis</name>
    <dbReference type="NCBI Taxonomy" id="2819901"/>
    <lineage>
        <taxon>Eukaryota</taxon>
        <taxon>Fungi</taxon>
        <taxon>Dikarya</taxon>
        <taxon>Ascomycota</taxon>
        <taxon>Pezizomycotina</taxon>
        <taxon>Eurotiomycetes</taxon>
        <taxon>Eurotiomycetidae</taxon>
        <taxon>Eurotiales</taxon>
        <taxon>Aspergillaceae</taxon>
        <taxon>Penicillium</taxon>
    </lineage>
</organism>
<proteinExistence type="predicted"/>
<feature type="chain" id="PRO_5040742512" description="GPI anchored serine-threonine rich protein" evidence="1">
    <location>
        <begin position="22"/>
        <end position="180"/>
    </location>
</feature>
<protein>
    <recommendedName>
        <fullName evidence="4">GPI anchored serine-threonine rich protein</fullName>
    </recommendedName>
</protein>
<feature type="signal peptide" evidence="1">
    <location>
        <begin position="1"/>
        <end position="21"/>
    </location>
</feature>